<proteinExistence type="predicted"/>
<dbReference type="SUPFAM" id="SSF103473">
    <property type="entry name" value="MFS general substrate transporter"/>
    <property type="match status" value="1"/>
</dbReference>
<evidence type="ECO:0000256" key="5">
    <source>
        <dbReference type="ARBA" id="ARBA00022989"/>
    </source>
</evidence>
<dbReference type="PANTHER" id="PTHR43266">
    <property type="entry name" value="MACROLIDE-EFFLUX PROTEIN"/>
    <property type="match status" value="1"/>
</dbReference>
<evidence type="ECO:0000313" key="8">
    <source>
        <dbReference type="EMBL" id="ABX40841.1"/>
    </source>
</evidence>
<evidence type="ECO:0000256" key="4">
    <source>
        <dbReference type="ARBA" id="ARBA00022692"/>
    </source>
</evidence>
<gene>
    <name evidence="8" type="ordered locus">Cphy_0454</name>
</gene>
<keyword evidence="2" id="KW-0813">Transport</keyword>
<keyword evidence="6 7" id="KW-0472">Membrane</keyword>
<keyword evidence="3" id="KW-1003">Cell membrane</keyword>
<keyword evidence="4 7" id="KW-0812">Transmembrane</keyword>
<dbReference type="HOGENOM" id="CLU_2205484_0_0_9"/>
<comment type="subcellular location">
    <subcellularLocation>
        <location evidence="1">Cell membrane</location>
        <topology evidence="1">Multi-pass membrane protein</topology>
    </subcellularLocation>
</comment>
<dbReference type="EMBL" id="CP000885">
    <property type="protein sequence ID" value="ABX40841.1"/>
    <property type="molecule type" value="Genomic_DNA"/>
</dbReference>
<accession>A9KHH4</accession>
<evidence type="ECO:0000256" key="7">
    <source>
        <dbReference type="SAM" id="Phobius"/>
    </source>
</evidence>
<dbReference type="KEGG" id="cpy:Cphy_0454"/>
<name>A9KHH4_LACP7</name>
<evidence type="ECO:0000256" key="3">
    <source>
        <dbReference type="ARBA" id="ARBA00022475"/>
    </source>
</evidence>
<evidence type="ECO:0000313" key="9">
    <source>
        <dbReference type="Proteomes" id="UP000000370"/>
    </source>
</evidence>
<evidence type="ECO:0000256" key="1">
    <source>
        <dbReference type="ARBA" id="ARBA00004651"/>
    </source>
</evidence>
<keyword evidence="9" id="KW-1185">Reference proteome</keyword>
<feature type="transmembrane region" description="Helical" evidence="7">
    <location>
        <begin position="43"/>
        <end position="63"/>
    </location>
</feature>
<dbReference type="InterPro" id="IPR036259">
    <property type="entry name" value="MFS_trans_sf"/>
</dbReference>
<dbReference type="GO" id="GO:0005886">
    <property type="term" value="C:plasma membrane"/>
    <property type="evidence" value="ECO:0007669"/>
    <property type="project" value="UniProtKB-SubCell"/>
</dbReference>
<evidence type="ECO:0000256" key="2">
    <source>
        <dbReference type="ARBA" id="ARBA00022448"/>
    </source>
</evidence>
<organism evidence="8 9">
    <name type="scientific">Lachnoclostridium phytofermentans (strain ATCC 700394 / DSM 18823 / ISDg)</name>
    <name type="common">Clostridium phytofermentans</name>
    <dbReference type="NCBI Taxonomy" id="357809"/>
    <lineage>
        <taxon>Bacteria</taxon>
        <taxon>Bacillati</taxon>
        <taxon>Bacillota</taxon>
        <taxon>Clostridia</taxon>
        <taxon>Lachnospirales</taxon>
        <taxon>Lachnospiraceae</taxon>
    </lineage>
</organism>
<dbReference type="Gene3D" id="1.20.1250.20">
    <property type="entry name" value="MFS general substrate transporter like domains"/>
    <property type="match status" value="1"/>
</dbReference>
<feature type="transmembrane region" description="Helical" evidence="7">
    <location>
        <begin position="21"/>
        <end position="37"/>
    </location>
</feature>
<dbReference type="AlphaFoldDB" id="A9KHH4"/>
<evidence type="ECO:0000256" key="6">
    <source>
        <dbReference type="ARBA" id="ARBA00023136"/>
    </source>
</evidence>
<evidence type="ECO:0008006" key="10">
    <source>
        <dbReference type="Google" id="ProtNLM"/>
    </source>
</evidence>
<dbReference type="eggNOG" id="COG2814">
    <property type="taxonomic scope" value="Bacteria"/>
</dbReference>
<protein>
    <recommendedName>
        <fullName evidence="10">MFS transporter</fullName>
    </recommendedName>
</protein>
<dbReference type="STRING" id="357809.Cphy_0454"/>
<dbReference type="RefSeq" id="WP_012198485.1">
    <property type="nucleotide sequence ID" value="NC_010001.1"/>
</dbReference>
<keyword evidence="5 7" id="KW-1133">Transmembrane helix</keyword>
<dbReference type="OrthoDB" id="9763297at2"/>
<sequence length="107" mass="12167">MLIPKDKYEKASGMDSFSRNLVTVSSPMLAAVILSTFGMGGIILIDLISFLFAVIVLIFFIPIKEERAVSVKKKEPFFAGFQEGIDFLKKHKILFYNRTMERKEPNC</sequence>
<dbReference type="Proteomes" id="UP000000370">
    <property type="component" value="Chromosome"/>
</dbReference>
<reference evidence="9" key="1">
    <citation type="submission" date="2007-11" db="EMBL/GenBank/DDBJ databases">
        <title>Complete genome sequence of Clostridium phytofermentans ISDg.</title>
        <authorList>
            <person name="Leschine S.B."/>
            <person name="Warnick T.A."/>
            <person name="Blanchard J.L."/>
            <person name="Schnell D.J."/>
            <person name="Petit E.L."/>
            <person name="LaTouf W.G."/>
            <person name="Copeland A."/>
            <person name="Lucas S."/>
            <person name="Lapidus A."/>
            <person name="Barry K."/>
            <person name="Glavina del Rio T."/>
            <person name="Dalin E."/>
            <person name="Tice H."/>
            <person name="Pitluck S."/>
            <person name="Kiss H."/>
            <person name="Brettin T."/>
            <person name="Bruce D."/>
            <person name="Detter J.C."/>
            <person name="Han C."/>
            <person name="Kuske C."/>
            <person name="Schmutz J."/>
            <person name="Larimer F."/>
            <person name="Land M."/>
            <person name="Hauser L."/>
            <person name="Kyrpides N."/>
            <person name="Kim E.A."/>
            <person name="Richardson P."/>
        </authorList>
    </citation>
    <scope>NUCLEOTIDE SEQUENCE [LARGE SCALE GENOMIC DNA]</scope>
    <source>
        <strain evidence="9">ATCC 700394 / DSM 18823 / ISDg</strain>
    </source>
</reference>
<dbReference type="PANTHER" id="PTHR43266:SF2">
    <property type="entry name" value="MAJOR FACILITATOR SUPERFAMILY (MFS) PROFILE DOMAIN-CONTAINING PROTEIN"/>
    <property type="match status" value="1"/>
</dbReference>